<organism evidence="7 8">
    <name type="scientific">Engystomops pustulosus</name>
    <name type="common">Tungara frog</name>
    <name type="synonym">Physalaemus pustulosus</name>
    <dbReference type="NCBI Taxonomy" id="76066"/>
    <lineage>
        <taxon>Eukaryota</taxon>
        <taxon>Metazoa</taxon>
        <taxon>Chordata</taxon>
        <taxon>Craniata</taxon>
        <taxon>Vertebrata</taxon>
        <taxon>Euteleostomi</taxon>
        <taxon>Amphibia</taxon>
        <taxon>Batrachia</taxon>
        <taxon>Anura</taxon>
        <taxon>Neobatrachia</taxon>
        <taxon>Hyloidea</taxon>
        <taxon>Leptodactylidae</taxon>
        <taxon>Leiuperinae</taxon>
        <taxon>Engystomops</taxon>
    </lineage>
</organism>
<evidence type="ECO:0000256" key="3">
    <source>
        <dbReference type="ARBA" id="ARBA00022468"/>
    </source>
</evidence>
<dbReference type="GO" id="GO:0001650">
    <property type="term" value="C:fibrillar center"/>
    <property type="evidence" value="ECO:0007669"/>
    <property type="project" value="TreeGrafter"/>
</dbReference>
<reference evidence="7" key="1">
    <citation type="thesis" date="2020" institute="ProQuest LLC" country="789 East Eisenhower Parkway, Ann Arbor, MI, USA">
        <title>Comparative Genomics and Chromosome Evolution.</title>
        <authorList>
            <person name="Mudd A.B."/>
        </authorList>
    </citation>
    <scope>NUCLEOTIDE SEQUENCE</scope>
    <source>
        <strain evidence="7">237g6f4</strain>
        <tissue evidence="7">Blood</tissue>
    </source>
</reference>
<dbReference type="GO" id="GO:0005794">
    <property type="term" value="C:Golgi apparatus"/>
    <property type="evidence" value="ECO:0007669"/>
    <property type="project" value="TreeGrafter"/>
</dbReference>
<dbReference type="InterPro" id="IPR000198">
    <property type="entry name" value="RhoGAP_dom"/>
</dbReference>
<dbReference type="InterPro" id="IPR036028">
    <property type="entry name" value="SH3-like_dom_sf"/>
</dbReference>
<dbReference type="PANTHER" id="PTHR15729:SF11">
    <property type="entry name" value="RHO GTPASE-ACTIVATING PROTEIN 33"/>
    <property type="match status" value="1"/>
</dbReference>
<sequence length="253" mass="28542">HVQGRTWSVLRSYEDFQVLDSNLHRCIFDRRFSQLLELPPRRELPSQGQLLAPLLSRYLKALSGIVDSNINCGPILNWMEIDNHGNRLLVNEEASINVPAIAAAHVIKRYTAQAPDELSFEVGDIVSVIDMPPREDTSWWRGKHSFQVGFFPSECVQLITDNKNPSPAAVCRRHGKLAGLLRSFMASRPSKQRLRQRGILRERVFGTDLGEHLLDSGEEVPRVLVSCAQFIEKFGVVDGIYRLSGVSSNIQKL</sequence>
<dbReference type="Gene3D" id="2.30.30.40">
    <property type="entry name" value="SH3 Domains"/>
    <property type="match status" value="1"/>
</dbReference>
<dbReference type="GO" id="GO:0035091">
    <property type="term" value="F:phosphatidylinositol binding"/>
    <property type="evidence" value="ECO:0007669"/>
    <property type="project" value="InterPro"/>
</dbReference>
<dbReference type="Pfam" id="PF14604">
    <property type="entry name" value="SH3_9"/>
    <property type="match status" value="1"/>
</dbReference>
<dbReference type="SMART" id="SM00326">
    <property type="entry name" value="SH3"/>
    <property type="match status" value="1"/>
</dbReference>
<keyword evidence="8" id="KW-1185">Reference proteome</keyword>
<evidence type="ECO:0000313" key="8">
    <source>
        <dbReference type="Proteomes" id="UP000824782"/>
    </source>
</evidence>
<feature type="non-terminal residue" evidence="7">
    <location>
        <position position="253"/>
    </location>
</feature>
<accession>A0AAV6YX33</accession>
<feature type="non-terminal residue" evidence="7">
    <location>
        <position position="1"/>
    </location>
</feature>
<name>A0AAV6YX33_ENGPU</name>
<keyword evidence="3" id="KW-0343">GTPase activation</keyword>
<comment type="caution">
    <text evidence="7">The sequence shown here is derived from an EMBL/GenBank/DDBJ whole genome shotgun (WGS) entry which is preliminary data.</text>
</comment>
<comment type="similarity">
    <text evidence="1">Belongs to the PX domain-containing GAP family.</text>
</comment>
<dbReference type="Proteomes" id="UP000824782">
    <property type="component" value="Unassembled WGS sequence"/>
</dbReference>
<dbReference type="InterPro" id="IPR036871">
    <property type="entry name" value="PX_dom_sf"/>
</dbReference>
<dbReference type="PRINTS" id="PR00452">
    <property type="entry name" value="SH3DOMAIN"/>
</dbReference>
<evidence type="ECO:0000313" key="7">
    <source>
        <dbReference type="EMBL" id="KAG8538538.1"/>
    </source>
</evidence>
<dbReference type="InterPro" id="IPR008936">
    <property type="entry name" value="Rho_GTPase_activation_prot"/>
</dbReference>
<evidence type="ECO:0000256" key="2">
    <source>
        <dbReference type="ARBA" id="ARBA00022443"/>
    </source>
</evidence>
<evidence type="ECO:0000259" key="6">
    <source>
        <dbReference type="PROSITE" id="PS50238"/>
    </source>
</evidence>
<feature type="domain" description="SH3" evidence="5">
    <location>
        <begin position="99"/>
        <end position="161"/>
    </location>
</feature>
<dbReference type="FunFam" id="2.30.30.40:FF:000030">
    <property type="entry name" value="rho GTPase-activating protein 32 isoform X2"/>
    <property type="match status" value="1"/>
</dbReference>
<dbReference type="SUPFAM" id="SSF64268">
    <property type="entry name" value="PX domain"/>
    <property type="match status" value="1"/>
</dbReference>
<keyword evidence="2 4" id="KW-0728">SH3 domain</keyword>
<dbReference type="GO" id="GO:0005886">
    <property type="term" value="C:plasma membrane"/>
    <property type="evidence" value="ECO:0007669"/>
    <property type="project" value="TreeGrafter"/>
</dbReference>
<evidence type="ECO:0000259" key="5">
    <source>
        <dbReference type="PROSITE" id="PS50002"/>
    </source>
</evidence>
<dbReference type="InterPro" id="IPR051576">
    <property type="entry name" value="PX-Rho_GAP"/>
</dbReference>
<dbReference type="GO" id="GO:0005938">
    <property type="term" value="C:cell cortex"/>
    <property type="evidence" value="ECO:0007669"/>
    <property type="project" value="TreeGrafter"/>
</dbReference>
<dbReference type="Gene3D" id="1.10.555.10">
    <property type="entry name" value="Rho GTPase activation protein"/>
    <property type="match status" value="1"/>
</dbReference>
<dbReference type="GO" id="GO:0015629">
    <property type="term" value="C:actin cytoskeleton"/>
    <property type="evidence" value="ECO:0007669"/>
    <property type="project" value="TreeGrafter"/>
</dbReference>
<dbReference type="InterPro" id="IPR001452">
    <property type="entry name" value="SH3_domain"/>
</dbReference>
<dbReference type="CDD" id="cd11835">
    <property type="entry name" value="SH3_ARHGAP32_33"/>
    <property type="match status" value="1"/>
</dbReference>
<protein>
    <recommendedName>
        <fullName evidence="9">Rho GTPase activating protein 33</fullName>
    </recommendedName>
</protein>
<feature type="domain" description="Rho-GAP" evidence="6">
    <location>
        <begin position="207"/>
        <end position="253"/>
    </location>
</feature>
<evidence type="ECO:0008006" key="9">
    <source>
        <dbReference type="Google" id="ProtNLM"/>
    </source>
</evidence>
<dbReference type="GO" id="GO:0005654">
    <property type="term" value="C:nucleoplasm"/>
    <property type="evidence" value="ECO:0007669"/>
    <property type="project" value="TreeGrafter"/>
</dbReference>
<gene>
    <name evidence="7" type="ORF">GDO81_022470</name>
</gene>
<evidence type="ECO:0000256" key="4">
    <source>
        <dbReference type="PROSITE-ProRule" id="PRU00192"/>
    </source>
</evidence>
<dbReference type="PANTHER" id="PTHR15729">
    <property type="entry name" value="CDC42 GTPASE-ACTIVATING PROTEIN"/>
    <property type="match status" value="1"/>
</dbReference>
<dbReference type="GO" id="GO:0005096">
    <property type="term" value="F:GTPase activator activity"/>
    <property type="evidence" value="ECO:0007669"/>
    <property type="project" value="UniProtKB-KW"/>
</dbReference>
<dbReference type="PROSITE" id="PS50238">
    <property type="entry name" value="RHOGAP"/>
    <property type="match status" value="1"/>
</dbReference>
<dbReference type="PROSITE" id="PS50002">
    <property type="entry name" value="SH3"/>
    <property type="match status" value="1"/>
</dbReference>
<dbReference type="SUPFAM" id="SSF48350">
    <property type="entry name" value="GTPase activation domain, GAP"/>
    <property type="match status" value="1"/>
</dbReference>
<dbReference type="SUPFAM" id="SSF50044">
    <property type="entry name" value="SH3-domain"/>
    <property type="match status" value="1"/>
</dbReference>
<proteinExistence type="inferred from homology"/>
<dbReference type="GO" id="GO:0007264">
    <property type="term" value="P:small GTPase-mediated signal transduction"/>
    <property type="evidence" value="ECO:0007669"/>
    <property type="project" value="TreeGrafter"/>
</dbReference>
<dbReference type="AlphaFoldDB" id="A0AAV6YX33"/>
<evidence type="ECO:0000256" key="1">
    <source>
        <dbReference type="ARBA" id="ARBA00008795"/>
    </source>
</evidence>
<dbReference type="EMBL" id="WNYA01020332">
    <property type="protein sequence ID" value="KAG8538538.1"/>
    <property type="molecule type" value="Genomic_DNA"/>
</dbReference>